<dbReference type="PANTHER" id="PTHR14614:SF97">
    <property type="entry name" value="S-ADENOSYL-L-METHIONINE-DEPENDENT METHYLTRANSFERASES SUPERFAMILY PROTEIN"/>
    <property type="match status" value="1"/>
</dbReference>
<accession>A0ABD3RZA4</accession>
<comment type="caution">
    <text evidence="1">The sequence shown here is derived from an EMBL/GenBank/DDBJ whole genome shotgun (WGS) entry which is preliminary data.</text>
</comment>
<evidence type="ECO:0000313" key="2">
    <source>
        <dbReference type="Proteomes" id="UP001530377"/>
    </source>
</evidence>
<dbReference type="InterPro" id="IPR019410">
    <property type="entry name" value="Methyltransf_16"/>
</dbReference>
<protein>
    <recommendedName>
        <fullName evidence="3">Methyltransferase-domain-containing protein</fullName>
    </recommendedName>
</protein>
<dbReference type="InterPro" id="IPR029063">
    <property type="entry name" value="SAM-dependent_MTases_sf"/>
</dbReference>
<keyword evidence="2" id="KW-1185">Reference proteome</keyword>
<reference evidence="1 2" key="1">
    <citation type="submission" date="2024-10" db="EMBL/GenBank/DDBJ databases">
        <title>Updated reference genomes for cyclostephanoid diatoms.</title>
        <authorList>
            <person name="Roberts W.R."/>
            <person name="Alverson A.J."/>
        </authorList>
    </citation>
    <scope>NUCLEOTIDE SEQUENCE [LARGE SCALE GENOMIC DNA]</scope>
    <source>
        <strain evidence="1 2">AJA228-03</strain>
    </source>
</reference>
<dbReference type="PANTHER" id="PTHR14614">
    <property type="entry name" value="HEPATOCELLULAR CARCINOMA-ASSOCIATED ANTIGEN"/>
    <property type="match status" value="1"/>
</dbReference>
<name>A0ABD3RZA4_9STRA</name>
<dbReference type="Gene3D" id="3.40.50.150">
    <property type="entry name" value="Vaccinia Virus protein VP39"/>
    <property type="match status" value="1"/>
</dbReference>
<organism evidence="1 2">
    <name type="scientific">Cyclostephanos tholiformis</name>
    <dbReference type="NCBI Taxonomy" id="382380"/>
    <lineage>
        <taxon>Eukaryota</taxon>
        <taxon>Sar</taxon>
        <taxon>Stramenopiles</taxon>
        <taxon>Ochrophyta</taxon>
        <taxon>Bacillariophyta</taxon>
        <taxon>Coscinodiscophyceae</taxon>
        <taxon>Thalassiosirophycidae</taxon>
        <taxon>Stephanodiscales</taxon>
        <taxon>Stephanodiscaceae</taxon>
        <taxon>Cyclostephanos</taxon>
    </lineage>
</organism>
<dbReference type="EMBL" id="JALLPB020000101">
    <property type="protein sequence ID" value="KAL3817548.1"/>
    <property type="molecule type" value="Genomic_DNA"/>
</dbReference>
<evidence type="ECO:0000313" key="1">
    <source>
        <dbReference type="EMBL" id="KAL3817548.1"/>
    </source>
</evidence>
<dbReference type="Pfam" id="PF10294">
    <property type="entry name" value="Methyltransf_16"/>
    <property type="match status" value="2"/>
</dbReference>
<proteinExistence type="predicted"/>
<sequence>MAIHSQFVLDPSLNVPINPQLKCGEEWTAVNGTDDDDDDDDDHFRHPSPITFHVTLPAMRDDDRIVKLTFNTRDKSSGVLLPWEPRATSKPDDDDNDNVGDPYFFERGFYLEAKTGFQPWPGTRLMIEAFTCMKNERMDYWQMRLARNDLTILEVGAGVGIVGTCLAAVGGNVLVTDLSVLVEHGIMPNLRRNDRRRHHRARDGNDVAAPPEGGRLDDFFLDSRDRHRIEDGWAQAVVLDWFVPISEQIPRTTSSALDVIVACDCMWMRKLIDPLFSVISTLFRQSSNRPSFLFTYQRRNMTGVFIGMEELLERIERRGWIVECIAWRTIAVEGDGEQDLHLFEVMPAKSF</sequence>
<evidence type="ECO:0008006" key="3">
    <source>
        <dbReference type="Google" id="ProtNLM"/>
    </source>
</evidence>
<dbReference type="AlphaFoldDB" id="A0ABD3RZA4"/>
<dbReference type="SUPFAM" id="SSF53335">
    <property type="entry name" value="S-adenosyl-L-methionine-dependent methyltransferases"/>
    <property type="match status" value="1"/>
</dbReference>
<dbReference type="Proteomes" id="UP001530377">
    <property type="component" value="Unassembled WGS sequence"/>
</dbReference>
<gene>
    <name evidence="1" type="ORF">ACHAXA_003721</name>
</gene>